<name>A0A1G2FFE5_9BACT</name>
<dbReference type="EMBL" id="MHNB01000021">
    <property type="protein sequence ID" value="OGZ36794.1"/>
    <property type="molecule type" value="Genomic_DNA"/>
</dbReference>
<evidence type="ECO:0008006" key="3">
    <source>
        <dbReference type="Google" id="ProtNLM"/>
    </source>
</evidence>
<evidence type="ECO:0000313" key="1">
    <source>
        <dbReference type="EMBL" id="OGZ36794.1"/>
    </source>
</evidence>
<comment type="caution">
    <text evidence="1">The sequence shown here is derived from an EMBL/GenBank/DDBJ whole genome shotgun (WGS) entry which is preliminary data.</text>
</comment>
<dbReference type="Pfam" id="PF08843">
    <property type="entry name" value="AbiEii"/>
    <property type="match status" value="2"/>
</dbReference>
<proteinExistence type="predicted"/>
<evidence type="ECO:0000313" key="2">
    <source>
        <dbReference type="Proteomes" id="UP000177061"/>
    </source>
</evidence>
<dbReference type="AlphaFoldDB" id="A0A1G2FFE5"/>
<dbReference type="Gene3D" id="3.10.450.620">
    <property type="entry name" value="JHP933, nucleotidyltransferase-like core domain"/>
    <property type="match status" value="1"/>
</dbReference>
<gene>
    <name evidence="1" type="ORF">A3J64_02510</name>
</gene>
<reference evidence="1 2" key="1">
    <citation type="journal article" date="2016" name="Nat. Commun.">
        <title>Thousands of microbial genomes shed light on interconnected biogeochemical processes in an aquifer system.</title>
        <authorList>
            <person name="Anantharaman K."/>
            <person name="Brown C.T."/>
            <person name="Hug L.A."/>
            <person name="Sharon I."/>
            <person name="Castelle C.J."/>
            <person name="Probst A.J."/>
            <person name="Thomas B.C."/>
            <person name="Singh A."/>
            <person name="Wilkins M.J."/>
            <person name="Karaoz U."/>
            <person name="Brodie E.L."/>
            <person name="Williams K.H."/>
            <person name="Hubbard S.S."/>
            <person name="Banfield J.F."/>
        </authorList>
    </citation>
    <scope>NUCLEOTIDE SEQUENCE [LARGE SCALE GENOMIC DNA]</scope>
</reference>
<sequence length="219" mass="25535">MINLNENNLKNLKILPSKTKNLLEALSKKSFIKNFYLAGGTALVLGFAHRVSNDLDFFSEQKFNNNSLKKEIKKIGKWEAGVEIENTLIGYLDGIKSSFFYLPYKLIEEPRYFNNLRIAGLADIALMKILAISQRAAKRDFVDLYVLSNEFMPLIDLIKLFPKKFGKFDYNLHHIIKSLVYFEEADRDKMPRMLVNLDWKTVKQFFLKEQENLLQLLIS</sequence>
<organism evidence="1 2">
    <name type="scientific">Candidatus Portnoybacteria bacterium RIFCSPHIGHO2_12_FULL_38_9</name>
    <dbReference type="NCBI Taxonomy" id="1801997"/>
    <lineage>
        <taxon>Bacteria</taxon>
        <taxon>Candidatus Portnoyibacteriota</taxon>
    </lineage>
</organism>
<protein>
    <recommendedName>
        <fullName evidence="3">Nucleotidyl transferase AbiEii/AbiGii toxin family protein</fullName>
    </recommendedName>
</protein>
<dbReference type="STRING" id="1801997.A3J64_02510"/>
<dbReference type="Proteomes" id="UP000177061">
    <property type="component" value="Unassembled WGS sequence"/>
</dbReference>
<accession>A0A1G2FFE5</accession>
<dbReference type="InterPro" id="IPR014942">
    <property type="entry name" value="AbiEii"/>
</dbReference>